<evidence type="ECO:0000256" key="4">
    <source>
        <dbReference type="ARBA" id="ARBA00022692"/>
    </source>
</evidence>
<dbReference type="InterPro" id="IPR051143">
    <property type="entry name" value="TrkH_K-transport"/>
</dbReference>
<feature type="transmembrane region" description="Helical" evidence="8">
    <location>
        <begin position="205"/>
        <end position="229"/>
    </location>
</feature>
<evidence type="ECO:0000313" key="9">
    <source>
        <dbReference type="Proteomes" id="UP000504607"/>
    </source>
</evidence>
<dbReference type="GO" id="GO:0005886">
    <property type="term" value="C:plasma membrane"/>
    <property type="evidence" value="ECO:0007669"/>
    <property type="project" value="TreeGrafter"/>
</dbReference>
<evidence type="ECO:0000256" key="5">
    <source>
        <dbReference type="ARBA" id="ARBA00022989"/>
    </source>
</evidence>
<dbReference type="OrthoDB" id="9999863at2759"/>
<name>A0A6I9RMS8_ELAGV</name>
<evidence type="ECO:0000256" key="2">
    <source>
        <dbReference type="ARBA" id="ARBA00010864"/>
    </source>
</evidence>
<evidence type="ECO:0000256" key="8">
    <source>
        <dbReference type="SAM" id="Phobius"/>
    </source>
</evidence>
<organism evidence="9 10">
    <name type="scientific">Elaeis guineensis var. tenera</name>
    <name type="common">Oil palm</name>
    <dbReference type="NCBI Taxonomy" id="51953"/>
    <lineage>
        <taxon>Eukaryota</taxon>
        <taxon>Viridiplantae</taxon>
        <taxon>Streptophyta</taxon>
        <taxon>Embryophyta</taxon>
        <taxon>Tracheophyta</taxon>
        <taxon>Spermatophyta</taxon>
        <taxon>Magnoliopsida</taxon>
        <taxon>Liliopsida</taxon>
        <taxon>Arecaceae</taxon>
        <taxon>Arecoideae</taxon>
        <taxon>Cocoseae</taxon>
        <taxon>Elaeidinae</taxon>
        <taxon>Elaeis</taxon>
    </lineage>
</organism>
<protein>
    <submittedName>
        <fullName evidence="10">Cation transporter HKT2 isoform X1</fullName>
    </submittedName>
</protein>
<dbReference type="GeneID" id="105050953"/>
<feature type="transmembrane region" description="Helical" evidence="8">
    <location>
        <begin position="59"/>
        <end position="79"/>
    </location>
</feature>
<dbReference type="InParanoid" id="A0A6I9RMS8"/>
<accession>A0A6I9RMS8</accession>
<feature type="transmembrane region" description="Helical" evidence="8">
    <location>
        <begin position="91"/>
        <end position="108"/>
    </location>
</feature>
<dbReference type="Proteomes" id="UP000504607">
    <property type="component" value="Chromosome 8"/>
</dbReference>
<feature type="transmembrane region" description="Helical" evidence="8">
    <location>
        <begin position="335"/>
        <end position="358"/>
    </location>
</feature>
<dbReference type="AlphaFoldDB" id="A0A6I9RMS8"/>
<feature type="transmembrane region" description="Helical" evidence="8">
    <location>
        <begin position="394"/>
        <end position="416"/>
    </location>
</feature>
<dbReference type="PANTHER" id="PTHR31064:SF25">
    <property type="entry name" value="CATION TRANSPORTER HKT2_1"/>
    <property type="match status" value="1"/>
</dbReference>
<sequence length="549" mass="60768">MAVSLTQLQNFAYVFICNGMHSFAHVGSYMHRIIALVSGYVHKIIAFLYYFITFHLSPFWIQLSYFVSLGLVGSLAMMILKPSNPAFSPRYVDMLFMSTSAVTVTGLGTVEMENFSSSQIVVLTLLMFLGGEVFVCLLGLLLRKDDPHGINPDTADNRVDPVVAELNPMDPSNTIDGIELGPTIVGPDTSLSDGGKDLRIDSVRYLGFVVLVYVLLIHAIGSLLILLYIASVSSARDVLKVKSIHIFLFSWSATVSSFANGGLIPTNENMAIFNVNPGLLLLMIPQILAGNTLFPLFLRSVIWALRRCSKAAEFEYLLKHSRDIRFDHLLPNLRAAFLSLTVLSFIAVMVVLSCSLDWNSAVFDGLDSYQKIVSALFMAVNTRHAGENSIDVSLLSPAVLVLFIVMMYLPSSTTFLPIQENDASPGGNKKNKRKRRLVQMLILSPLSCVVIFIIVICITERRKLSRDPLNFSTLNIIFEVMSGYGNAGLSTGYSCARFQQLHPDVKCQDKLYSFSGAWSDEGKLILAFVMLYGRLKKFSLEGGKAWKIN</sequence>
<dbReference type="RefSeq" id="XP_010929481.1">
    <property type="nucleotide sequence ID" value="XM_010931179.2"/>
</dbReference>
<keyword evidence="9" id="KW-1185">Reference proteome</keyword>
<keyword evidence="6" id="KW-0406">Ion transport</keyword>
<keyword evidence="7 8" id="KW-0472">Membrane</keyword>
<dbReference type="KEGG" id="egu:105050953"/>
<feature type="transmembrane region" description="Helical" evidence="8">
    <location>
        <begin position="29"/>
        <end position="52"/>
    </location>
</feature>
<evidence type="ECO:0000256" key="7">
    <source>
        <dbReference type="ARBA" id="ARBA00023136"/>
    </source>
</evidence>
<feature type="transmembrane region" description="Helical" evidence="8">
    <location>
        <begin position="241"/>
        <end position="259"/>
    </location>
</feature>
<dbReference type="Pfam" id="PF02386">
    <property type="entry name" value="TrkH"/>
    <property type="match status" value="1"/>
</dbReference>
<gene>
    <name evidence="10" type="primary">LOC105050953</name>
</gene>
<evidence type="ECO:0000256" key="1">
    <source>
        <dbReference type="ARBA" id="ARBA00004141"/>
    </source>
</evidence>
<keyword evidence="4 8" id="KW-0812">Transmembrane</keyword>
<dbReference type="GO" id="GO:0030001">
    <property type="term" value="P:metal ion transport"/>
    <property type="evidence" value="ECO:0007669"/>
    <property type="project" value="UniProtKB-ARBA"/>
</dbReference>
<dbReference type="InterPro" id="IPR003445">
    <property type="entry name" value="Cat_transpt"/>
</dbReference>
<comment type="similarity">
    <text evidence="2">Belongs to the TrkH potassium transport family. HKT (TC 2.A.38.3) subfamily.</text>
</comment>
<reference evidence="10" key="1">
    <citation type="submission" date="2025-08" db="UniProtKB">
        <authorList>
            <consortium name="RefSeq"/>
        </authorList>
    </citation>
    <scope>IDENTIFICATION</scope>
</reference>
<evidence type="ECO:0000256" key="3">
    <source>
        <dbReference type="ARBA" id="ARBA00022448"/>
    </source>
</evidence>
<dbReference type="GO" id="GO:0008324">
    <property type="term" value="F:monoatomic cation transmembrane transporter activity"/>
    <property type="evidence" value="ECO:0007669"/>
    <property type="project" value="InterPro"/>
</dbReference>
<feature type="transmembrane region" description="Helical" evidence="8">
    <location>
        <begin position="437"/>
        <end position="456"/>
    </location>
</feature>
<feature type="transmembrane region" description="Helical" evidence="8">
    <location>
        <begin position="279"/>
        <end position="298"/>
    </location>
</feature>
<dbReference type="PANTHER" id="PTHR31064">
    <property type="entry name" value="POTASSIUM TRANSPORT PROTEIN DDB_G0292412-RELATED"/>
    <property type="match status" value="1"/>
</dbReference>
<dbReference type="FunCoup" id="A0A6I9RMS8">
    <property type="interactions" value="3"/>
</dbReference>
<keyword evidence="5 8" id="KW-1133">Transmembrane helix</keyword>
<feature type="transmembrane region" description="Helical" evidence="8">
    <location>
        <begin position="120"/>
        <end position="142"/>
    </location>
</feature>
<proteinExistence type="inferred from homology"/>
<evidence type="ECO:0000313" key="10">
    <source>
        <dbReference type="RefSeq" id="XP_010929481.1"/>
    </source>
</evidence>
<keyword evidence="3" id="KW-0813">Transport</keyword>
<dbReference type="GO" id="GO:0098662">
    <property type="term" value="P:inorganic cation transmembrane transport"/>
    <property type="evidence" value="ECO:0007669"/>
    <property type="project" value="UniProtKB-ARBA"/>
</dbReference>
<comment type="subcellular location">
    <subcellularLocation>
        <location evidence="1">Membrane</location>
        <topology evidence="1">Multi-pass membrane protein</topology>
    </subcellularLocation>
</comment>
<evidence type="ECO:0000256" key="6">
    <source>
        <dbReference type="ARBA" id="ARBA00023065"/>
    </source>
</evidence>